<organism evidence="4 5">
    <name type="scientific">Caminicella sporogenes DSM 14501</name>
    <dbReference type="NCBI Taxonomy" id="1121266"/>
    <lineage>
        <taxon>Bacteria</taxon>
        <taxon>Bacillati</taxon>
        <taxon>Bacillota</taxon>
        <taxon>Clostridia</taxon>
        <taxon>Peptostreptococcales</taxon>
        <taxon>Caminicellaceae</taxon>
        <taxon>Caminicella</taxon>
    </lineage>
</organism>
<dbReference type="EMBL" id="FRAJ01000004">
    <property type="protein sequence ID" value="SHJ81692.1"/>
    <property type="molecule type" value="Genomic_DNA"/>
</dbReference>
<protein>
    <submittedName>
        <fullName evidence="4">TIGR04002 family protein</fullName>
    </submittedName>
</protein>
<dbReference type="Proteomes" id="UP000184082">
    <property type="component" value="Unassembled WGS sequence"/>
</dbReference>
<reference evidence="4 5" key="1">
    <citation type="submission" date="2016-11" db="EMBL/GenBank/DDBJ databases">
        <authorList>
            <person name="Jaros S."/>
            <person name="Januszkiewicz K."/>
            <person name="Wedrychowicz H."/>
        </authorList>
    </citation>
    <scope>NUCLEOTIDE SEQUENCE [LARGE SCALE GENOMIC DNA]</scope>
    <source>
        <strain evidence="4 5">DSM 14501</strain>
    </source>
</reference>
<sequence length="173" mass="18543">MPNVKTRDLTILGLLIALVAVSTMAIQIPVPATEGYIHLGDSMIFLAAVFFGSRYGMIAGGIGSSIADILTGYTHWAIPTLIIKGLMGYIVGKIADNERYDLINLRNIISLIIGALWMVIGYYFGGAVLKGSFLVPLASIPSNLIQGFGGAVLFLPIGIALKKTDIFKKYAHK</sequence>
<accession>A0A1M6MDY8</accession>
<gene>
    <name evidence="4" type="ORF">SAMN02745883_00503</name>
</gene>
<dbReference type="Gene3D" id="1.10.1760.20">
    <property type="match status" value="1"/>
</dbReference>
<keyword evidence="2 3" id="KW-1133">Transmembrane helix</keyword>
<feature type="transmembrane region" description="Helical" evidence="3">
    <location>
        <begin position="103"/>
        <end position="124"/>
    </location>
</feature>
<dbReference type="InterPro" id="IPR009825">
    <property type="entry name" value="ECF_substrate-spec-like"/>
</dbReference>
<evidence type="ECO:0000313" key="4">
    <source>
        <dbReference type="EMBL" id="SHJ81692.1"/>
    </source>
</evidence>
<evidence type="ECO:0000256" key="1">
    <source>
        <dbReference type="ARBA" id="ARBA00022692"/>
    </source>
</evidence>
<evidence type="ECO:0000256" key="3">
    <source>
        <dbReference type="SAM" id="Phobius"/>
    </source>
</evidence>
<evidence type="ECO:0000313" key="5">
    <source>
        <dbReference type="Proteomes" id="UP000184082"/>
    </source>
</evidence>
<keyword evidence="1 3" id="KW-0812">Transmembrane</keyword>
<evidence type="ECO:0000256" key="2">
    <source>
        <dbReference type="ARBA" id="ARBA00022989"/>
    </source>
</evidence>
<proteinExistence type="predicted"/>
<dbReference type="PANTHER" id="PTHR37815">
    <property type="entry name" value="UPF0397 PROTEIN BC_2624-RELATED"/>
    <property type="match status" value="1"/>
</dbReference>
<dbReference type="AlphaFoldDB" id="A0A1M6MDY8"/>
<keyword evidence="5" id="KW-1185">Reference proteome</keyword>
<keyword evidence="3" id="KW-0472">Membrane</keyword>
<dbReference type="Pfam" id="PF07155">
    <property type="entry name" value="ECF-ribofla_trS"/>
    <property type="match status" value="1"/>
</dbReference>
<dbReference type="GO" id="GO:0016020">
    <property type="term" value="C:membrane"/>
    <property type="evidence" value="ECO:0007669"/>
    <property type="project" value="InterPro"/>
</dbReference>
<dbReference type="STRING" id="1121266.SAMN02745883_00503"/>
<feature type="transmembrane region" description="Helical" evidence="3">
    <location>
        <begin position="144"/>
        <end position="161"/>
    </location>
</feature>
<name>A0A1M6MDY8_9FIRM</name>
<dbReference type="RefSeq" id="WP_072965813.1">
    <property type="nucleotide sequence ID" value="NZ_FRAJ01000004.1"/>
</dbReference>
<dbReference type="PANTHER" id="PTHR37815:SF3">
    <property type="entry name" value="UPF0397 PROTEIN SPR0429"/>
    <property type="match status" value="1"/>
</dbReference>